<proteinExistence type="predicted"/>
<dbReference type="PANTHER" id="PTHR30255:SF2">
    <property type="entry name" value="SINGLE-STRANDED-DNA-SPECIFIC EXONUCLEASE RECJ"/>
    <property type="match status" value="1"/>
</dbReference>
<evidence type="ECO:0000313" key="1">
    <source>
        <dbReference type="EMBL" id="OBQ43598.1"/>
    </source>
</evidence>
<dbReference type="Gene3D" id="3.90.1640.30">
    <property type="match status" value="1"/>
</dbReference>
<gene>
    <name evidence="1" type="ORF">AN484_11370</name>
</gene>
<dbReference type="AlphaFoldDB" id="A0A1B7X2L0"/>
<evidence type="ECO:0008006" key="3">
    <source>
        <dbReference type="Google" id="ProtNLM"/>
    </source>
</evidence>
<protein>
    <recommendedName>
        <fullName evidence="3">Single-stranded-DNA-specific exonuclease RecJ</fullName>
    </recommendedName>
</protein>
<organism evidence="1 2">
    <name type="scientific">Aphanizomenon flos-aquae WA102</name>
    <dbReference type="NCBI Taxonomy" id="1710896"/>
    <lineage>
        <taxon>Bacteria</taxon>
        <taxon>Bacillati</taxon>
        <taxon>Cyanobacteriota</taxon>
        <taxon>Cyanophyceae</taxon>
        <taxon>Nostocales</taxon>
        <taxon>Aphanizomenonaceae</taxon>
        <taxon>Aphanizomenon</taxon>
    </lineage>
</organism>
<accession>A0A1B7X2L0</accession>
<dbReference type="EMBL" id="LJOW01000048">
    <property type="protein sequence ID" value="OBQ43598.1"/>
    <property type="molecule type" value="Genomic_DNA"/>
</dbReference>
<evidence type="ECO:0000313" key="2">
    <source>
        <dbReference type="Proteomes" id="UP000092093"/>
    </source>
</evidence>
<dbReference type="InterPro" id="IPR038763">
    <property type="entry name" value="DHH_sf"/>
</dbReference>
<name>A0A1B7X2L0_APHFL</name>
<dbReference type="PANTHER" id="PTHR30255">
    <property type="entry name" value="SINGLE-STRANDED-DNA-SPECIFIC EXONUCLEASE RECJ"/>
    <property type="match status" value="1"/>
</dbReference>
<comment type="caution">
    <text evidence="1">The sequence shown here is derived from an EMBL/GenBank/DDBJ whole genome shotgun (WGS) entry which is preliminary data.</text>
</comment>
<dbReference type="SUPFAM" id="SSF64182">
    <property type="entry name" value="DHH phosphoesterases"/>
    <property type="match status" value="1"/>
</dbReference>
<dbReference type="Proteomes" id="UP000092093">
    <property type="component" value="Unassembled WGS sequence"/>
</dbReference>
<dbReference type="InterPro" id="IPR051673">
    <property type="entry name" value="SSDNA_exonuclease_RecJ"/>
</dbReference>
<sequence length="129" mass="14687">MSNSKSIQTTLPLFDLASETQNEIPVVVSAEVPDHRLLHLYRLNSGTENVSTYSDKFWQLLNNRGITNKEQFYLFADPEKTQVDNPELHFKDLATAKELIINAINNKEKIAIVGDYDADLCLNFLMITI</sequence>
<reference evidence="1 2" key="1">
    <citation type="submission" date="2015-09" db="EMBL/GenBank/DDBJ databases">
        <title>Aphanizomenon flos-aquae WA102.</title>
        <authorList>
            <person name="Driscoll C."/>
        </authorList>
    </citation>
    <scope>NUCLEOTIDE SEQUENCE [LARGE SCALE GENOMIC DNA]</scope>
    <source>
        <strain evidence="1">WA102</strain>
    </source>
</reference>